<comment type="caution">
    <text evidence="10">The sequence shown here is derived from an EMBL/GenBank/DDBJ whole genome shotgun (WGS) entry which is preliminary data.</text>
</comment>
<dbReference type="PANTHER" id="PTHR11601">
    <property type="entry name" value="CYSTEINE DESULFURYLASE FAMILY MEMBER"/>
    <property type="match status" value="1"/>
</dbReference>
<evidence type="ECO:0000313" key="11">
    <source>
        <dbReference type="Proteomes" id="UP001230908"/>
    </source>
</evidence>
<keyword evidence="7" id="KW-0411">Iron-sulfur</keyword>
<sequence>MTSGHAHPGLDGEPIYLDCNATTPIDPAVVSAMRPYLDVRFGNPSSTHHYGAAPAAALDTAREQVAALLGAEPAAILFTGSGSEAANLAVRGAVLAAPRRRHHHMITQATEHPAVLATCRALHRLHGVDVTVLPVDAHGLVDPADLRAAITPRTALVSVMMANNETGTIQPIADLAAIAHAHGALLHTDAAQAAGKVPVDIGALGADLVTVAGHKMYAPKGIAALYLRPGLTLEPVVYGAGQERGLRAGTENVAYAVGLGTAADLSRGGLDRERYRLAGLRDRLHQALDAALPGLVHLNGHPDQRLPNTLNVSVSGVSGADLLAAVPQVAASTGSACHSGTTAPSPVLTAMRLDRDRALGAVRMSLGRWTTRSDVDRAADLLATAARRLHRGAAHAVG</sequence>
<dbReference type="InterPro" id="IPR015424">
    <property type="entry name" value="PyrdxlP-dep_Trfase"/>
</dbReference>
<protein>
    <submittedName>
        <fullName evidence="10">Cysteine desulfurase family protein</fullName>
    </submittedName>
</protein>
<dbReference type="InterPro" id="IPR000192">
    <property type="entry name" value="Aminotrans_V_dom"/>
</dbReference>
<feature type="domain" description="Aminotransferase class V" evidence="9">
    <location>
        <begin position="15"/>
        <end position="377"/>
    </location>
</feature>
<dbReference type="Gene3D" id="1.10.260.50">
    <property type="match status" value="1"/>
</dbReference>
<dbReference type="PIRSF" id="PIRSF005572">
    <property type="entry name" value="NifS"/>
    <property type="match status" value="1"/>
</dbReference>
<accession>A0ABU0ZW62</accession>
<evidence type="ECO:0000259" key="9">
    <source>
        <dbReference type="Pfam" id="PF00266"/>
    </source>
</evidence>
<keyword evidence="3" id="KW-0808">Transferase</keyword>
<dbReference type="Gene3D" id="3.90.1150.10">
    <property type="entry name" value="Aspartate Aminotransferase, domain 1"/>
    <property type="match status" value="1"/>
</dbReference>
<dbReference type="SUPFAM" id="SSF53383">
    <property type="entry name" value="PLP-dependent transferases"/>
    <property type="match status" value="1"/>
</dbReference>
<keyword evidence="6" id="KW-0408">Iron</keyword>
<keyword evidence="11" id="KW-1185">Reference proteome</keyword>
<dbReference type="EMBL" id="JAVHUY010000072">
    <property type="protein sequence ID" value="MDQ7911170.1"/>
    <property type="molecule type" value="Genomic_DNA"/>
</dbReference>
<evidence type="ECO:0000256" key="5">
    <source>
        <dbReference type="ARBA" id="ARBA00022898"/>
    </source>
</evidence>
<gene>
    <name evidence="10" type="ORF">RB614_42450</name>
</gene>
<evidence type="ECO:0000313" key="10">
    <source>
        <dbReference type="EMBL" id="MDQ7911170.1"/>
    </source>
</evidence>
<proteinExistence type="inferred from homology"/>
<evidence type="ECO:0000256" key="4">
    <source>
        <dbReference type="ARBA" id="ARBA00022723"/>
    </source>
</evidence>
<dbReference type="Pfam" id="PF00266">
    <property type="entry name" value="Aminotran_5"/>
    <property type="match status" value="1"/>
</dbReference>
<dbReference type="Proteomes" id="UP001230908">
    <property type="component" value="Unassembled WGS sequence"/>
</dbReference>
<dbReference type="InterPro" id="IPR015422">
    <property type="entry name" value="PyrdxlP-dep_Trfase_small"/>
</dbReference>
<dbReference type="PANTHER" id="PTHR11601:SF34">
    <property type="entry name" value="CYSTEINE DESULFURASE"/>
    <property type="match status" value="1"/>
</dbReference>
<name>A0ABU0ZW62_9ACTN</name>
<comment type="catalytic activity">
    <reaction evidence="8">
        <text>(sulfur carrier)-H + L-cysteine = (sulfur carrier)-SH + L-alanine</text>
        <dbReference type="Rhea" id="RHEA:43892"/>
        <dbReference type="Rhea" id="RHEA-COMP:14737"/>
        <dbReference type="Rhea" id="RHEA-COMP:14739"/>
        <dbReference type="ChEBI" id="CHEBI:29917"/>
        <dbReference type="ChEBI" id="CHEBI:35235"/>
        <dbReference type="ChEBI" id="CHEBI:57972"/>
        <dbReference type="ChEBI" id="CHEBI:64428"/>
        <dbReference type="EC" id="2.8.1.7"/>
    </reaction>
</comment>
<evidence type="ECO:0000256" key="1">
    <source>
        <dbReference type="ARBA" id="ARBA00001933"/>
    </source>
</evidence>
<evidence type="ECO:0000256" key="3">
    <source>
        <dbReference type="ARBA" id="ARBA00022679"/>
    </source>
</evidence>
<keyword evidence="4" id="KW-0479">Metal-binding</keyword>
<organism evidence="10 11">
    <name type="scientific">Phytohabitans maris</name>
    <dbReference type="NCBI Taxonomy" id="3071409"/>
    <lineage>
        <taxon>Bacteria</taxon>
        <taxon>Bacillati</taxon>
        <taxon>Actinomycetota</taxon>
        <taxon>Actinomycetes</taxon>
        <taxon>Micromonosporales</taxon>
        <taxon>Micromonosporaceae</taxon>
    </lineage>
</organism>
<dbReference type="InterPro" id="IPR015421">
    <property type="entry name" value="PyrdxlP-dep_Trfase_major"/>
</dbReference>
<comment type="similarity">
    <text evidence="2">Belongs to the class-V pyridoxal-phosphate-dependent aminotransferase family. NifS/IscS subfamily.</text>
</comment>
<keyword evidence="5" id="KW-0663">Pyridoxal phosphate</keyword>
<dbReference type="InterPro" id="IPR016454">
    <property type="entry name" value="Cysteine_dSase"/>
</dbReference>
<reference evidence="10 11" key="1">
    <citation type="submission" date="2023-08" db="EMBL/GenBank/DDBJ databases">
        <title>Phytohabitans sansha sp. nov., isolated from marine sediment.</title>
        <authorList>
            <person name="Zhao Y."/>
            <person name="Yi K."/>
        </authorList>
    </citation>
    <scope>NUCLEOTIDE SEQUENCE [LARGE SCALE GENOMIC DNA]</scope>
    <source>
        <strain evidence="10 11">ZYX-F-186</strain>
    </source>
</reference>
<evidence type="ECO:0000256" key="2">
    <source>
        <dbReference type="ARBA" id="ARBA00006490"/>
    </source>
</evidence>
<evidence type="ECO:0000256" key="6">
    <source>
        <dbReference type="ARBA" id="ARBA00023004"/>
    </source>
</evidence>
<dbReference type="RefSeq" id="WP_308718393.1">
    <property type="nucleotide sequence ID" value="NZ_JAVHUY010000072.1"/>
</dbReference>
<evidence type="ECO:0000256" key="8">
    <source>
        <dbReference type="ARBA" id="ARBA00050776"/>
    </source>
</evidence>
<evidence type="ECO:0000256" key="7">
    <source>
        <dbReference type="ARBA" id="ARBA00023014"/>
    </source>
</evidence>
<dbReference type="Gene3D" id="3.40.640.10">
    <property type="entry name" value="Type I PLP-dependent aspartate aminotransferase-like (Major domain)"/>
    <property type="match status" value="1"/>
</dbReference>
<comment type="cofactor">
    <cofactor evidence="1">
        <name>pyridoxal 5'-phosphate</name>
        <dbReference type="ChEBI" id="CHEBI:597326"/>
    </cofactor>
</comment>